<keyword evidence="3" id="KW-1185">Reference proteome</keyword>
<comment type="caution">
    <text evidence="2">The sequence shown here is derived from an EMBL/GenBank/DDBJ whole genome shotgun (WGS) entry which is preliminary data.</text>
</comment>
<organism evidence="2 3">
    <name type="scientific">Ceratodon purpureus</name>
    <name type="common">Fire moss</name>
    <name type="synonym">Dicranum purpureum</name>
    <dbReference type="NCBI Taxonomy" id="3225"/>
    <lineage>
        <taxon>Eukaryota</taxon>
        <taxon>Viridiplantae</taxon>
        <taxon>Streptophyta</taxon>
        <taxon>Embryophyta</taxon>
        <taxon>Bryophyta</taxon>
        <taxon>Bryophytina</taxon>
        <taxon>Bryopsida</taxon>
        <taxon>Dicranidae</taxon>
        <taxon>Pseudoditrichales</taxon>
        <taxon>Ditrichaceae</taxon>
        <taxon>Ceratodon</taxon>
    </lineage>
</organism>
<evidence type="ECO:0000313" key="2">
    <source>
        <dbReference type="EMBL" id="KAG0591321.1"/>
    </source>
</evidence>
<evidence type="ECO:0000313" key="3">
    <source>
        <dbReference type="Proteomes" id="UP000822688"/>
    </source>
</evidence>
<evidence type="ECO:0000256" key="1">
    <source>
        <dbReference type="SAM" id="MobiDB-lite"/>
    </source>
</evidence>
<protein>
    <submittedName>
        <fullName evidence="2">Uncharacterized protein</fullName>
    </submittedName>
</protein>
<accession>A0A8T0J993</accession>
<name>A0A8T0J993_CERPU</name>
<dbReference type="Proteomes" id="UP000822688">
    <property type="component" value="Chromosome 1"/>
</dbReference>
<feature type="compositionally biased region" description="Polar residues" evidence="1">
    <location>
        <begin position="19"/>
        <end position="31"/>
    </location>
</feature>
<dbReference type="EMBL" id="CM026421">
    <property type="protein sequence ID" value="KAG0591321.1"/>
    <property type="molecule type" value="Genomic_DNA"/>
</dbReference>
<dbReference type="AlphaFoldDB" id="A0A8T0J993"/>
<feature type="region of interest" description="Disordered" evidence="1">
    <location>
        <begin position="1"/>
        <end position="33"/>
    </location>
</feature>
<sequence length="127" mass="13520">MDHDDGRMGRKGGCMRPSSRGSSGKCNQSVKAQKREQAGLWPIVVASSSSSSPCGQALLRVAWGPCEREGQGGSLRSSSRRDILGAFIYGSPIGDCHSLVSIPVFPQAWKMGSQQWQPSSPSATAIR</sequence>
<reference evidence="2" key="1">
    <citation type="submission" date="2020-06" db="EMBL/GenBank/DDBJ databases">
        <title>WGS assembly of Ceratodon purpureus strain R40.</title>
        <authorList>
            <person name="Carey S.B."/>
            <person name="Jenkins J."/>
            <person name="Shu S."/>
            <person name="Lovell J.T."/>
            <person name="Sreedasyam A."/>
            <person name="Maumus F."/>
            <person name="Tiley G.P."/>
            <person name="Fernandez-Pozo N."/>
            <person name="Barry K."/>
            <person name="Chen C."/>
            <person name="Wang M."/>
            <person name="Lipzen A."/>
            <person name="Daum C."/>
            <person name="Saski C.A."/>
            <person name="Payton A.C."/>
            <person name="Mcbreen J.C."/>
            <person name="Conrad R.E."/>
            <person name="Kollar L.M."/>
            <person name="Olsson S."/>
            <person name="Huttunen S."/>
            <person name="Landis J.B."/>
            <person name="Wickett N.J."/>
            <person name="Johnson M.G."/>
            <person name="Rensing S.A."/>
            <person name="Grimwood J."/>
            <person name="Schmutz J."/>
            <person name="Mcdaniel S.F."/>
        </authorList>
    </citation>
    <scope>NUCLEOTIDE SEQUENCE</scope>
    <source>
        <strain evidence="2">R40</strain>
    </source>
</reference>
<proteinExistence type="predicted"/>
<gene>
    <name evidence="2" type="ORF">KC19_1G166700</name>
</gene>